<evidence type="ECO:0000313" key="3">
    <source>
        <dbReference type="Proteomes" id="UP001549076"/>
    </source>
</evidence>
<comment type="caution">
    <text evidence="2">The sequence shown here is derived from an EMBL/GenBank/DDBJ whole genome shotgun (WGS) entry which is preliminary data.</text>
</comment>
<keyword evidence="1" id="KW-0812">Transmembrane</keyword>
<dbReference type="RefSeq" id="WP_354192131.1">
    <property type="nucleotide sequence ID" value="NZ_JBEPML010000001.1"/>
</dbReference>
<keyword evidence="1" id="KW-0472">Membrane</keyword>
<dbReference type="Proteomes" id="UP001549076">
    <property type="component" value="Unassembled WGS sequence"/>
</dbReference>
<gene>
    <name evidence="2" type="ORF">ABID37_000232</name>
</gene>
<protein>
    <recommendedName>
        <fullName evidence="4">Cbb3-type cytochrome c oxidase subunit 3</fullName>
    </recommendedName>
</protein>
<keyword evidence="3" id="KW-1185">Reference proteome</keyword>
<evidence type="ECO:0000313" key="2">
    <source>
        <dbReference type="EMBL" id="MET3790048.1"/>
    </source>
</evidence>
<reference evidence="2 3" key="1">
    <citation type="submission" date="2024-06" db="EMBL/GenBank/DDBJ databases">
        <title>Genomic Encyclopedia of Type Strains, Phase IV (KMG-IV): sequencing the most valuable type-strain genomes for metagenomic binning, comparative biology and taxonomic classification.</title>
        <authorList>
            <person name="Goeker M."/>
        </authorList>
    </citation>
    <scope>NUCLEOTIDE SEQUENCE [LARGE SCALE GENOMIC DNA]</scope>
    <source>
        <strain evidence="2 3">DSM 27865</strain>
    </source>
</reference>
<keyword evidence="1" id="KW-1133">Transmembrane helix</keyword>
<sequence>MIDWPLVLIALFGLGVALFIVYCIGVFIFAKPKGDPVEPVQIDTVDLMMFHDTDRN</sequence>
<evidence type="ECO:0000256" key="1">
    <source>
        <dbReference type="SAM" id="Phobius"/>
    </source>
</evidence>
<dbReference type="EMBL" id="JBEPML010000001">
    <property type="protein sequence ID" value="MET3790048.1"/>
    <property type="molecule type" value="Genomic_DNA"/>
</dbReference>
<evidence type="ECO:0008006" key="4">
    <source>
        <dbReference type="Google" id="ProtNLM"/>
    </source>
</evidence>
<feature type="transmembrane region" description="Helical" evidence="1">
    <location>
        <begin position="6"/>
        <end position="30"/>
    </location>
</feature>
<accession>A0ABV2MTC6</accession>
<organism evidence="2 3">
    <name type="scientific">Aquamicrobium terrae</name>
    <dbReference type="NCBI Taxonomy" id="1324945"/>
    <lineage>
        <taxon>Bacteria</taxon>
        <taxon>Pseudomonadati</taxon>
        <taxon>Pseudomonadota</taxon>
        <taxon>Alphaproteobacteria</taxon>
        <taxon>Hyphomicrobiales</taxon>
        <taxon>Phyllobacteriaceae</taxon>
        <taxon>Aquamicrobium</taxon>
    </lineage>
</organism>
<proteinExistence type="predicted"/>
<name>A0ABV2MTC6_9HYPH</name>